<evidence type="ECO:0000313" key="2">
    <source>
        <dbReference type="Proteomes" id="UP000886998"/>
    </source>
</evidence>
<gene>
    <name evidence="1" type="ORF">TNIN_144381</name>
</gene>
<dbReference type="EMBL" id="BMAV01025332">
    <property type="protein sequence ID" value="GFS40608.1"/>
    <property type="molecule type" value="Genomic_DNA"/>
</dbReference>
<comment type="caution">
    <text evidence="1">The sequence shown here is derived from an EMBL/GenBank/DDBJ whole genome shotgun (WGS) entry which is preliminary data.</text>
</comment>
<proteinExistence type="predicted"/>
<keyword evidence="2" id="KW-1185">Reference proteome</keyword>
<protein>
    <submittedName>
        <fullName evidence="1">Uncharacterized protein</fullName>
    </submittedName>
</protein>
<organism evidence="1 2">
    <name type="scientific">Trichonephila inaurata madagascariensis</name>
    <dbReference type="NCBI Taxonomy" id="2747483"/>
    <lineage>
        <taxon>Eukaryota</taxon>
        <taxon>Metazoa</taxon>
        <taxon>Ecdysozoa</taxon>
        <taxon>Arthropoda</taxon>
        <taxon>Chelicerata</taxon>
        <taxon>Arachnida</taxon>
        <taxon>Araneae</taxon>
        <taxon>Araneomorphae</taxon>
        <taxon>Entelegynae</taxon>
        <taxon>Araneoidea</taxon>
        <taxon>Nephilidae</taxon>
        <taxon>Trichonephila</taxon>
        <taxon>Trichonephila inaurata</taxon>
    </lineage>
</organism>
<dbReference type="Proteomes" id="UP000886998">
    <property type="component" value="Unassembled WGS sequence"/>
</dbReference>
<evidence type="ECO:0000313" key="1">
    <source>
        <dbReference type="EMBL" id="GFS40608.1"/>
    </source>
</evidence>
<sequence>MDASDTQRSCDKPIILSIHTHPAFYNVLTFTGNLTRRPKLKEILSARLRPVLSFSQHIFMAIHQKVSRKALTVVCPSKEMEKLFNGLSVNTAWGRKALAVFVTRVQVAESGSIVGTALLLRKFHSGKFDAWRENCEHD</sequence>
<dbReference type="OrthoDB" id="10489645at2759"/>
<accession>A0A8X6ICP7</accession>
<name>A0A8X6ICP7_9ARAC</name>
<reference evidence="1" key="1">
    <citation type="submission" date="2020-08" db="EMBL/GenBank/DDBJ databases">
        <title>Multicomponent nature underlies the extraordinary mechanical properties of spider dragline silk.</title>
        <authorList>
            <person name="Kono N."/>
            <person name="Nakamura H."/>
            <person name="Mori M."/>
            <person name="Yoshida Y."/>
            <person name="Ohtoshi R."/>
            <person name="Malay A.D."/>
            <person name="Moran D.A.P."/>
            <person name="Tomita M."/>
            <person name="Numata K."/>
            <person name="Arakawa K."/>
        </authorList>
    </citation>
    <scope>NUCLEOTIDE SEQUENCE</scope>
</reference>
<dbReference type="AlphaFoldDB" id="A0A8X6ICP7"/>